<gene>
    <name evidence="8" type="ordered locus">Spirs_0680</name>
</gene>
<dbReference type="RefSeq" id="WP_013253284.1">
    <property type="nucleotide sequence ID" value="NC_014364.1"/>
</dbReference>
<dbReference type="EMBL" id="CP002116">
    <property type="protein sequence ID" value="ADK79820.1"/>
    <property type="molecule type" value="Genomic_DNA"/>
</dbReference>
<dbReference type="GO" id="GO:0019305">
    <property type="term" value="P:dTDP-rhamnose biosynthetic process"/>
    <property type="evidence" value="ECO:0007669"/>
    <property type="project" value="UniProtKB-UniRule"/>
</dbReference>
<dbReference type="NCBIfam" id="TIGR01221">
    <property type="entry name" value="rmlC"/>
    <property type="match status" value="1"/>
</dbReference>
<dbReference type="GO" id="GO:0000271">
    <property type="term" value="P:polysaccharide biosynthetic process"/>
    <property type="evidence" value="ECO:0007669"/>
    <property type="project" value="TreeGrafter"/>
</dbReference>
<dbReference type="PANTHER" id="PTHR21047:SF2">
    <property type="entry name" value="THYMIDINE DIPHOSPHO-4-KETO-RHAMNOSE 3,5-EPIMERASE"/>
    <property type="match status" value="1"/>
</dbReference>
<comment type="subunit">
    <text evidence="7">Homodimer.</text>
</comment>
<dbReference type="EC" id="5.1.3.13" evidence="3 7"/>
<comment type="similarity">
    <text evidence="7">Belongs to the dTDP-4-dehydrorhamnose 3,5-epimerase family.</text>
</comment>
<dbReference type="UniPathway" id="UPA00124"/>
<protein>
    <recommendedName>
        <fullName evidence="4 7">dTDP-4-dehydrorhamnose 3,5-epimerase</fullName>
        <ecNumber evidence="3 7">5.1.3.13</ecNumber>
    </recommendedName>
    <alternativeName>
        <fullName evidence="7">Thymidine diphospho-4-keto-rhamnose 3,5-epimerase</fullName>
    </alternativeName>
</protein>
<dbReference type="Pfam" id="PF00908">
    <property type="entry name" value="dTDP_sugar_isom"/>
    <property type="match status" value="1"/>
</dbReference>
<feature type="site" description="Participates in a stacking interaction with the thymidine ring of dTDP-4-oxo-6-deoxyglucose" evidence="6">
    <location>
        <position position="139"/>
    </location>
</feature>
<evidence type="ECO:0000256" key="3">
    <source>
        <dbReference type="ARBA" id="ARBA00012098"/>
    </source>
</evidence>
<name>E1RBU0_SEDSS</name>
<comment type="catalytic activity">
    <reaction evidence="1 7">
        <text>dTDP-4-dehydro-6-deoxy-alpha-D-glucose = dTDP-4-dehydro-beta-L-rhamnose</text>
        <dbReference type="Rhea" id="RHEA:16969"/>
        <dbReference type="ChEBI" id="CHEBI:57649"/>
        <dbReference type="ChEBI" id="CHEBI:62830"/>
        <dbReference type="EC" id="5.1.3.13"/>
    </reaction>
</comment>
<dbReference type="HOGENOM" id="CLU_090940_1_1_12"/>
<dbReference type="GO" id="GO:0005829">
    <property type="term" value="C:cytosol"/>
    <property type="evidence" value="ECO:0007669"/>
    <property type="project" value="TreeGrafter"/>
</dbReference>
<comment type="function">
    <text evidence="2 7">Catalyzes the epimerization of the C3' and C5'positions of dTDP-6-deoxy-D-xylo-4-hexulose, forming dTDP-6-deoxy-L-lyxo-4-hexulose.</text>
</comment>
<dbReference type="OrthoDB" id="9800680at2"/>
<evidence type="ECO:0000256" key="4">
    <source>
        <dbReference type="ARBA" id="ARBA00019595"/>
    </source>
</evidence>
<dbReference type="Gene3D" id="2.60.120.10">
    <property type="entry name" value="Jelly Rolls"/>
    <property type="match status" value="1"/>
</dbReference>
<dbReference type="SUPFAM" id="SSF51182">
    <property type="entry name" value="RmlC-like cupins"/>
    <property type="match status" value="1"/>
</dbReference>
<keyword evidence="7 8" id="KW-0413">Isomerase</keyword>
<dbReference type="Proteomes" id="UP000002318">
    <property type="component" value="Chromosome"/>
</dbReference>
<evidence type="ECO:0000256" key="2">
    <source>
        <dbReference type="ARBA" id="ARBA00001997"/>
    </source>
</evidence>
<proteinExistence type="inferred from homology"/>
<dbReference type="eggNOG" id="COG1898">
    <property type="taxonomic scope" value="Bacteria"/>
</dbReference>
<evidence type="ECO:0000313" key="9">
    <source>
        <dbReference type="Proteomes" id="UP000002318"/>
    </source>
</evidence>
<organism evidence="8 9">
    <name type="scientific">Sediminispirochaeta smaragdinae (strain DSM 11293 / JCM 15392 / SEBR 4228)</name>
    <name type="common">Spirochaeta smaragdinae</name>
    <dbReference type="NCBI Taxonomy" id="573413"/>
    <lineage>
        <taxon>Bacteria</taxon>
        <taxon>Pseudomonadati</taxon>
        <taxon>Spirochaetota</taxon>
        <taxon>Spirochaetia</taxon>
        <taxon>Spirochaetales</taxon>
        <taxon>Spirochaetaceae</taxon>
        <taxon>Sediminispirochaeta</taxon>
    </lineage>
</organism>
<sequence>MPFEFQKTKISGVMIVKPRIFPDERGFFMETYKKSDFESAGICADFVQDNHSYSAFGVLRGIHFQKASHAQGKLVHAVEGSVWDVAVDLRPSSPTFKQWVGITLNSEEGTMLYLPPGCGHGFVVLSHTVHFLYKCTTEYAPQADGGIRWNDPDLAVAWPVDHPQVSEKDAALPFFSEVSL</sequence>
<dbReference type="KEGG" id="ssm:Spirs_0680"/>
<feature type="active site" description="Proton acceptor" evidence="5">
    <location>
        <position position="63"/>
    </location>
</feature>
<accession>E1RBU0</accession>
<evidence type="ECO:0000256" key="7">
    <source>
        <dbReference type="RuleBase" id="RU364069"/>
    </source>
</evidence>
<evidence type="ECO:0000256" key="6">
    <source>
        <dbReference type="PIRSR" id="PIRSR600888-3"/>
    </source>
</evidence>
<comment type="pathway">
    <text evidence="7">Carbohydrate biosynthesis; dTDP-L-rhamnose biosynthesis.</text>
</comment>
<dbReference type="CDD" id="cd00438">
    <property type="entry name" value="cupin_RmlC"/>
    <property type="match status" value="1"/>
</dbReference>
<reference evidence="8 9" key="1">
    <citation type="journal article" date="2010" name="Stand. Genomic Sci.">
        <title>Complete genome sequence of Spirochaeta smaragdinae type strain (SEBR 4228).</title>
        <authorList>
            <person name="Mavromatis K."/>
            <person name="Yasawong M."/>
            <person name="Chertkov O."/>
            <person name="Lapidus A."/>
            <person name="Lucas S."/>
            <person name="Nolan M."/>
            <person name="Del Rio T.G."/>
            <person name="Tice H."/>
            <person name="Cheng J.F."/>
            <person name="Pitluck S."/>
            <person name="Liolios K."/>
            <person name="Ivanova N."/>
            <person name="Tapia R."/>
            <person name="Han C."/>
            <person name="Bruce D."/>
            <person name="Goodwin L."/>
            <person name="Pati A."/>
            <person name="Chen A."/>
            <person name="Palaniappan K."/>
            <person name="Land M."/>
            <person name="Hauser L."/>
            <person name="Chang Y.J."/>
            <person name="Jeffries C.D."/>
            <person name="Detter J.C."/>
            <person name="Rohde M."/>
            <person name="Brambilla E."/>
            <person name="Spring S."/>
            <person name="Goker M."/>
            <person name="Sikorski J."/>
            <person name="Woyke T."/>
            <person name="Bristow J."/>
            <person name="Eisen J.A."/>
            <person name="Markowitz V."/>
            <person name="Hugenholtz P."/>
            <person name="Klenk H.P."/>
            <person name="Kyrpides N.C."/>
        </authorList>
    </citation>
    <scope>NUCLEOTIDE SEQUENCE [LARGE SCALE GENOMIC DNA]</scope>
    <source>
        <strain evidence="9">DSM 11293 / JCM 15392 / SEBR 4228</strain>
    </source>
</reference>
<evidence type="ECO:0000313" key="8">
    <source>
        <dbReference type="EMBL" id="ADK79820.1"/>
    </source>
</evidence>
<dbReference type="GO" id="GO:0008830">
    <property type="term" value="F:dTDP-4-dehydrorhamnose 3,5-epimerase activity"/>
    <property type="evidence" value="ECO:0007669"/>
    <property type="project" value="UniProtKB-UniRule"/>
</dbReference>
<feature type="active site" description="Proton donor" evidence="5">
    <location>
        <position position="133"/>
    </location>
</feature>
<keyword evidence="9" id="KW-1185">Reference proteome</keyword>
<dbReference type="AlphaFoldDB" id="E1RBU0"/>
<evidence type="ECO:0000256" key="5">
    <source>
        <dbReference type="PIRSR" id="PIRSR600888-1"/>
    </source>
</evidence>
<dbReference type="InterPro" id="IPR011051">
    <property type="entry name" value="RmlC_Cupin_sf"/>
</dbReference>
<dbReference type="STRING" id="573413.Spirs_0680"/>
<dbReference type="PANTHER" id="PTHR21047">
    <property type="entry name" value="DTDP-6-DEOXY-D-GLUCOSE-3,5 EPIMERASE"/>
    <property type="match status" value="1"/>
</dbReference>
<dbReference type="InterPro" id="IPR014710">
    <property type="entry name" value="RmlC-like_jellyroll"/>
</dbReference>
<dbReference type="InterPro" id="IPR000888">
    <property type="entry name" value="RmlC-like"/>
</dbReference>
<evidence type="ECO:0000256" key="1">
    <source>
        <dbReference type="ARBA" id="ARBA00001298"/>
    </source>
</evidence>